<name>A0ABQ4SV50_9HYPH</name>
<dbReference type="EMBL" id="BPQR01000027">
    <property type="protein sequence ID" value="GJE06364.1"/>
    <property type="molecule type" value="Genomic_DNA"/>
</dbReference>
<organism evidence="1 2">
    <name type="scientific">Methylobacterium jeotgali</name>
    <dbReference type="NCBI Taxonomy" id="381630"/>
    <lineage>
        <taxon>Bacteria</taxon>
        <taxon>Pseudomonadati</taxon>
        <taxon>Pseudomonadota</taxon>
        <taxon>Alphaproteobacteria</taxon>
        <taxon>Hyphomicrobiales</taxon>
        <taxon>Methylobacteriaceae</taxon>
        <taxon>Methylobacterium</taxon>
    </lineage>
</organism>
<reference evidence="1" key="1">
    <citation type="journal article" date="2021" name="Front. Microbiol.">
        <title>Comprehensive Comparative Genomics and Phenotyping of Methylobacterium Species.</title>
        <authorList>
            <person name="Alessa O."/>
            <person name="Ogura Y."/>
            <person name="Fujitani Y."/>
            <person name="Takami H."/>
            <person name="Hayashi T."/>
            <person name="Sahin N."/>
            <person name="Tani A."/>
        </authorList>
    </citation>
    <scope>NUCLEOTIDE SEQUENCE</scope>
    <source>
        <strain evidence="1">LMG 23639</strain>
    </source>
</reference>
<evidence type="ECO:0000313" key="2">
    <source>
        <dbReference type="Proteomes" id="UP001055102"/>
    </source>
</evidence>
<protein>
    <recommendedName>
        <fullName evidence="3">ROK family protein</fullName>
    </recommendedName>
</protein>
<comment type="caution">
    <text evidence="1">The sequence shown here is derived from an EMBL/GenBank/DDBJ whole genome shotgun (WGS) entry which is preliminary data.</text>
</comment>
<reference evidence="1" key="2">
    <citation type="submission" date="2021-08" db="EMBL/GenBank/DDBJ databases">
        <authorList>
            <person name="Tani A."/>
            <person name="Ola A."/>
            <person name="Ogura Y."/>
            <person name="Katsura K."/>
            <person name="Hayashi T."/>
        </authorList>
    </citation>
    <scope>NUCLEOTIDE SEQUENCE</scope>
    <source>
        <strain evidence="1">LMG 23639</strain>
    </source>
</reference>
<dbReference type="RefSeq" id="WP_238275037.1">
    <property type="nucleotide sequence ID" value="NZ_BPQR01000027.1"/>
</dbReference>
<keyword evidence="2" id="KW-1185">Reference proteome</keyword>
<sequence length="77" mass="8347">MNEETRHTKVIIGLGGCKLEIDLDTGGGRFISSRGYDYVPADDGGSDISQPLSPEGLRHLRNSLDQFLPCTLATKGR</sequence>
<proteinExistence type="predicted"/>
<evidence type="ECO:0000313" key="1">
    <source>
        <dbReference type="EMBL" id="GJE06364.1"/>
    </source>
</evidence>
<accession>A0ABQ4SV50</accession>
<evidence type="ECO:0008006" key="3">
    <source>
        <dbReference type="Google" id="ProtNLM"/>
    </source>
</evidence>
<dbReference type="Proteomes" id="UP001055102">
    <property type="component" value="Unassembled WGS sequence"/>
</dbReference>
<gene>
    <name evidence="1" type="ORF">AOPFMNJM_1680</name>
</gene>